<dbReference type="EMBL" id="QZEI01000050">
    <property type="protein sequence ID" value="RLV58915.1"/>
    <property type="molecule type" value="Genomic_DNA"/>
</dbReference>
<keyword evidence="3" id="KW-0732">Signal</keyword>
<dbReference type="OrthoDB" id="9766983at2"/>
<feature type="signal peptide" evidence="3">
    <location>
        <begin position="1"/>
        <end position="30"/>
    </location>
</feature>
<evidence type="ECO:0000256" key="3">
    <source>
        <dbReference type="SAM" id="SignalP"/>
    </source>
</evidence>
<dbReference type="PANTHER" id="PTHR11113:SF14">
    <property type="entry name" value="N-ACETYLGLUCOSAMINE-6-PHOSPHATE DEACETYLASE"/>
    <property type="match status" value="1"/>
</dbReference>
<sequence>MPLLKKLKKINIRWQMIAVAASLLVPQAYAHTINKDPYPSTYSPESSQLIAITNATVLTGAGEQIDNASILMNKGKIIGLGNNIQIPSNAKRIDGTGKWLTPGIIDAHSHLGLFSSPNHKSQKEGNEWTKPVTPEVWAEHSIWPQAPEFSRALEGGITTMLVLPGSANLFGGRGVTIKNVPSISREGMKFPNAPYSIKMACGENPKRTYGNKGGPKTSMGNMAGYRKAWQDAKAYQQKWQNYEQALKAGKKATPPARNVALDTLVGVLDNEILVHIHCYRADEMNSMINLSKEFDYKITAFHHAVESYKIANTLAKENICSAMWADWWGFKMESFDAIDENVPMVASQGACAVVHSDSAAQVQKLNQEAAKAWADGNKVGLNISKAQAFSWLTLNAAKILGIDKVTGSLEKGKNADVVLWSGDPFSSYSLTEQVYIDGNLMFDRKSNFNIIQSDFELGINE</sequence>
<dbReference type="GO" id="GO:0006046">
    <property type="term" value="P:N-acetylglucosamine catabolic process"/>
    <property type="evidence" value="ECO:0007669"/>
    <property type="project" value="TreeGrafter"/>
</dbReference>
<dbReference type="Gene3D" id="3.20.20.140">
    <property type="entry name" value="Metal-dependent hydrolases"/>
    <property type="match status" value="1"/>
</dbReference>
<dbReference type="GO" id="GO:0008448">
    <property type="term" value="F:N-acetylglucosamine-6-phosphate deacetylase activity"/>
    <property type="evidence" value="ECO:0007669"/>
    <property type="project" value="TreeGrafter"/>
</dbReference>
<keyword evidence="2 5" id="KW-0378">Hydrolase</keyword>
<feature type="domain" description="Amidohydrolase-related" evidence="4">
    <location>
        <begin position="100"/>
        <end position="438"/>
    </location>
</feature>
<dbReference type="Pfam" id="PF01979">
    <property type="entry name" value="Amidohydro_1"/>
    <property type="match status" value="1"/>
</dbReference>
<name>A0A3L8PU21_9GAMM</name>
<evidence type="ECO:0000313" key="6">
    <source>
        <dbReference type="Proteomes" id="UP000281474"/>
    </source>
</evidence>
<evidence type="ECO:0000313" key="5">
    <source>
        <dbReference type="EMBL" id="RLV58915.1"/>
    </source>
</evidence>
<dbReference type="InterPro" id="IPR006680">
    <property type="entry name" value="Amidohydro-rel"/>
</dbReference>
<dbReference type="InterPro" id="IPR032466">
    <property type="entry name" value="Metal_Hydrolase"/>
</dbReference>
<comment type="similarity">
    <text evidence="1">Belongs to the metallo-dependent hydrolases superfamily. NagA family.</text>
</comment>
<organism evidence="5 6">
    <name type="scientific">Parashewanella curva</name>
    <dbReference type="NCBI Taxonomy" id="2338552"/>
    <lineage>
        <taxon>Bacteria</taxon>
        <taxon>Pseudomonadati</taxon>
        <taxon>Pseudomonadota</taxon>
        <taxon>Gammaproteobacteria</taxon>
        <taxon>Alteromonadales</taxon>
        <taxon>Shewanellaceae</taxon>
        <taxon>Parashewanella</taxon>
    </lineage>
</organism>
<keyword evidence="6" id="KW-1185">Reference proteome</keyword>
<protein>
    <submittedName>
        <fullName evidence="5">Amidohydrolase</fullName>
    </submittedName>
</protein>
<dbReference type="PANTHER" id="PTHR11113">
    <property type="entry name" value="N-ACETYLGLUCOSAMINE-6-PHOSPHATE DEACETYLASE"/>
    <property type="match status" value="1"/>
</dbReference>
<dbReference type="Proteomes" id="UP000281474">
    <property type="component" value="Unassembled WGS sequence"/>
</dbReference>
<reference evidence="5 6" key="1">
    <citation type="submission" date="2018-09" db="EMBL/GenBank/DDBJ databases">
        <title>Phylogeny of the Shewanellaceae, and recommendation for two new genera, Pseudoshewanella and Parashewanella.</title>
        <authorList>
            <person name="Wang G."/>
        </authorList>
    </citation>
    <scope>NUCLEOTIDE SEQUENCE [LARGE SCALE GENOMIC DNA]</scope>
    <source>
        <strain evidence="5 6">C51</strain>
    </source>
</reference>
<dbReference type="CDD" id="cd01309">
    <property type="entry name" value="Met_dep_hydrolase_C"/>
    <property type="match status" value="1"/>
</dbReference>
<feature type="chain" id="PRO_5018024339" evidence="3">
    <location>
        <begin position="31"/>
        <end position="461"/>
    </location>
</feature>
<evidence type="ECO:0000259" key="4">
    <source>
        <dbReference type="Pfam" id="PF01979"/>
    </source>
</evidence>
<dbReference type="SUPFAM" id="SSF51338">
    <property type="entry name" value="Composite domain of metallo-dependent hydrolases"/>
    <property type="match status" value="1"/>
</dbReference>
<evidence type="ECO:0000256" key="1">
    <source>
        <dbReference type="ARBA" id="ARBA00010716"/>
    </source>
</evidence>
<comment type="caution">
    <text evidence="5">The sequence shown here is derived from an EMBL/GenBank/DDBJ whole genome shotgun (WGS) entry which is preliminary data.</text>
</comment>
<dbReference type="SUPFAM" id="SSF51556">
    <property type="entry name" value="Metallo-dependent hydrolases"/>
    <property type="match status" value="1"/>
</dbReference>
<gene>
    <name evidence="5" type="ORF">D5018_14710</name>
</gene>
<accession>A0A3L8PU21</accession>
<dbReference type="InterPro" id="IPR011059">
    <property type="entry name" value="Metal-dep_hydrolase_composite"/>
</dbReference>
<dbReference type="AlphaFoldDB" id="A0A3L8PU21"/>
<evidence type="ECO:0000256" key="2">
    <source>
        <dbReference type="ARBA" id="ARBA00022801"/>
    </source>
</evidence>
<proteinExistence type="inferred from homology"/>